<dbReference type="Proteomes" id="UP000318453">
    <property type="component" value="Chromosome"/>
</dbReference>
<reference evidence="1" key="1">
    <citation type="submission" date="2019-08" db="EMBL/GenBank/DDBJ databases">
        <title>Carotenoids and Carotenoid Binding Proteins in the Halophilic Cyanobacterium Euhalothece sp. ZM00.</title>
        <authorList>
            <person name="Cho S.M."/>
            <person name="Song J.Y."/>
            <person name="Park Y.-I."/>
        </authorList>
    </citation>
    <scope>NUCLEOTIDE SEQUENCE [LARGE SCALE GENOMIC DNA]</scope>
    <source>
        <strain evidence="1">Z-M001</strain>
    </source>
</reference>
<dbReference type="EMBL" id="CP042326">
    <property type="protein sequence ID" value="QDZ38969.1"/>
    <property type="molecule type" value="Genomic_DNA"/>
</dbReference>
<evidence type="ECO:0000313" key="1">
    <source>
        <dbReference type="EMBL" id="QDZ38969.1"/>
    </source>
</evidence>
<dbReference type="KEGG" id="enn:FRE64_02855"/>
<gene>
    <name evidence="1" type="ORF">FRE64_02855</name>
</gene>
<name>A0A5B8NLF0_9CHRO</name>
<dbReference type="AlphaFoldDB" id="A0A5B8NLF0"/>
<accession>A0A5B8NLF0</accession>
<organism evidence="1 2">
    <name type="scientific">Euhalothece natronophila Z-M001</name>
    <dbReference type="NCBI Taxonomy" id="522448"/>
    <lineage>
        <taxon>Bacteria</taxon>
        <taxon>Bacillati</taxon>
        <taxon>Cyanobacteriota</taxon>
        <taxon>Cyanophyceae</taxon>
        <taxon>Oscillatoriophycideae</taxon>
        <taxon>Chroococcales</taxon>
        <taxon>Halothecacae</taxon>
        <taxon>Halothece cluster</taxon>
        <taxon>Euhalothece</taxon>
    </lineage>
</organism>
<proteinExistence type="predicted"/>
<protein>
    <submittedName>
        <fullName evidence="1">Transposase</fullName>
    </submittedName>
</protein>
<evidence type="ECO:0000313" key="2">
    <source>
        <dbReference type="Proteomes" id="UP000318453"/>
    </source>
</evidence>
<keyword evidence="2" id="KW-1185">Reference proteome</keyword>
<sequence length="47" mass="5961">MREVLNGIFYFFHKCCQWRAWFTIYLLGQQFRKWQKLGAFRRLTTRD</sequence>